<evidence type="ECO:0000313" key="3">
    <source>
        <dbReference type="Proteomes" id="UP000006346"/>
    </source>
</evidence>
<protein>
    <recommendedName>
        <fullName evidence="4">ATPase</fullName>
    </recommendedName>
</protein>
<dbReference type="RefSeq" id="WP_014187662.1">
    <property type="nucleotide sequence ID" value="NC_016584.1"/>
</dbReference>
<dbReference type="AlphaFoldDB" id="G7WGC8"/>
<organism evidence="2 3">
    <name type="scientific">Desulfosporosinus orientis (strain ATCC 19365 / DSM 765 / NCIMB 8382 / VKM B-1628 / Singapore I)</name>
    <name type="common">Desulfotomaculum orientis</name>
    <dbReference type="NCBI Taxonomy" id="768706"/>
    <lineage>
        <taxon>Bacteria</taxon>
        <taxon>Bacillati</taxon>
        <taxon>Bacillota</taxon>
        <taxon>Clostridia</taxon>
        <taxon>Eubacteriales</taxon>
        <taxon>Desulfitobacteriaceae</taxon>
        <taxon>Desulfosporosinus</taxon>
    </lineage>
</organism>
<name>G7WGC8_DESOD</name>
<dbReference type="HOGENOM" id="CLU_793929_0_0_9"/>
<proteinExistence type="predicted"/>
<dbReference type="Gene3D" id="3.40.50.300">
    <property type="entry name" value="P-loop containing nucleotide triphosphate hydrolases"/>
    <property type="match status" value="1"/>
</dbReference>
<dbReference type="EMBL" id="CP003108">
    <property type="protein sequence ID" value="AET70860.1"/>
    <property type="molecule type" value="Genomic_DNA"/>
</dbReference>
<reference evidence="2 3" key="2">
    <citation type="journal article" date="2012" name="J. Bacteriol.">
        <title>Complete genome sequences of Desulfosporosinus orientis DSM765T, Desulfosporosinus youngiae DSM17734T, Desulfosporosinus meridiei DSM13257T, and Desulfosporosinus acidiphilus DSM22704T.</title>
        <authorList>
            <person name="Pester M."/>
            <person name="Brambilla E."/>
            <person name="Alazard D."/>
            <person name="Rattei T."/>
            <person name="Weinmaier T."/>
            <person name="Han J."/>
            <person name="Lucas S."/>
            <person name="Lapidus A."/>
            <person name="Cheng J.F."/>
            <person name="Goodwin L."/>
            <person name="Pitluck S."/>
            <person name="Peters L."/>
            <person name="Ovchinnikova G."/>
            <person name="Teshima H."/>
            <person name="Detter J.C."/>
            <person name="Han C.S."/>
            <person name="Tapia R."/>
            <person name="Land M.L."/>
            <person name="Hauser L."/>
            <person name="Kyrpides N.C."/>
            <person name="Ivanova N.N."/>
            <person name="Pagani I."/>
            <person name="Huntmann M."/>
            <person name="Wei C.L."/>
            <person name="Davenport K.W."/>
            <person name="Daligault H."/>
            <person name="Chain P.S."/>
            <person name="Chen A."/>
            <person name="Mavromatis K."/>
            <person name="Markowitz V."/>
            <person name="Szeto E."/>
            <person name="Mikhailova N."/>
            <person name="Pati A."/>
            <person name="Wagner M."/>
            <person name="Woyke T."/>
            <person name="Ollivier B."/>
            <person name="Klenk H.P."/>
            <person name="Spring S."/>
            <person name="Loy A."/>
        </authorList>
    </citation>
    <scope>NUCLEOTIDE SEQUENCE [LARGE SCALE GENOMIC DNA]</scope>
    <source>
        <strain evidence="3">ATCC 19365 / DSM 765 / NCIMB 8382 / VKM B-1628</strain>
    </source>
</reference>
<reference evidence="3" key="1">
    <citation type="submission" date="2011-11" db="EMBL/GenBank/DDBJ databases">
        <title>Complete sequence of Desulfosporosinus orientis DSM 765.</title>
        <authorList>
            <person name="Lucas S."/>
            <person name="Han J."/>
            <person name="Lapidus A."/>
            <person name="Cheng J.-F."/>
            <person name="Goodwin L."/>
            <person name="Pitluck S."/>
            <person name="Peters L."/>
            <person name="Ovchinnikova G."/>
            <person name="Teshima H."/>
            <person name="Detter J.C."/>
            <person name="Han C."/>
            <person name="Tapia R."/>
            <person name="Land M."/>
            <person name="Hauser L."/>
            <person name="Kyrpides N."/>
            <person name="Ivanova N."/>
            <person name="Pagani I."/>
            <person name="Pester M."/>
            <person name="Spring S."/>
            <person name="Ollivier B."/>
            <person name="Rattei T."/>
            <person name="Klenk H.-P."/>
            <person name="Wagner M."/>
            <person name="Loy A."/>
            <person name="Woyke T."/>
        </authorList>
    </citation>
    <scope>NUCLEOTIDE SEQUENCE [LARGE SCALE GENOMIC DNA]</scope>
    <source>
        <strain evidence="3">ATCC 19365 / DSM 765 / NCIMB 8382 / VKM B-1628</strain>
    </source>
</reference>
<dbReference type="PATRIC" id="fig|768706.3.peg.5590"/>
<sequence>MRNKNGVRHYFAEGLTTRGYISLLPNMMPTWKRVYVLLGGPGTGKSTMIKIIGLELLDRGYEIDFLRSVRDPDSMAGFIMPRMGLAVLDAMEVSPLRWQAPGVVEKFTDFSMFCDEVKLERERSSILEMEKALQELQMTLEDELAAELGSLLGSRSTKPLKDKGNSSWILGNSAQLKVKKENTGPWPLAENALKLLQKSVVNPFFLHGLTPDGWLNLAPHFLADFDQIRLEGDDTLDALDWVLREAQQLGQLIEIVLHPLNPDDVIGITFPERHLAIWQGNPENLEDQGLARPLSKTLKDTLSSWHAYRAQLKGIYMDAVNFDQVDTYRETVLNQILCDLNSKGCKT</sequence>
<evidence type="ECO:0008006" key="4">
    <source>
        <dbReference type="Google" id="ProtNLM"/>
    </source>
</evidence>
<accession>G7WGC8</accession>
<evidence type="ECO:0000313" key="2">
    <source>
        <dbReference type="EMBL" id="AET70860.1"/>
    </source>
</evidence>
<dbReference type="Proteomes" id="UP000006346">
    <property type="component" value="Chromosome"/>
</dbReference>
<gene>
    <name evidence="2" type="ordered locus">Desor_5486</name>
</gene>
<dbReference type="OrthoDB" id="9781752at2"/>
<keyword evidence="1" id="KW-0175">Coiled coil</keyword>
<evidence type="ECO:0000256" key="1">
    <source>
        <dbReference type="SAM" id="Coils"/>
    </source>
</evidence>
<dbReference type="KEGG" id="dor:Desor_5486"/>
<dbReference type="eggNOG" id="COG1474">
    <property type="taxonomic scope" value="Bacteria"/>
</dbReference>
<keyword evidence="3" id="KW-1185">Reference proteome</keyword>
<dbReference type="STRING" id="768706.Desor_5486"/>
<dbReference type="InterPro" id="IPR027417">
    <property type="entry name" value="P-loop_NTPase"/>
</dbReference>
<feature type="coiled-coil region" evidence="1">
    <location>
        <begin position="119"/>
        <end position="146"/>
    </location>
</feature>
<dbReference type="SUPFAM" id="SSF52540">
    <property type="entry name" value="P-loop containing nucleoside triphosphate hydrolases"/>
    <property type="match status" value="1"/>
</dbReference>